<comment type="caution">
    <text evidence="1">The sequence shown here is derived from an EMBL/GenBank/DDBJ whole genome shotgun (WGS) entry which is preliminary data.</text>
</comment>
<gene>
    <name evidence="1" type="ORF">OUZ56_004594</name>
</gene>
<reference evidence="1 2" key="1">
    <citation type="journal article" date="2023" name="Nucleic Acids Res.">
        <title>The hologenome of Daphnia magna reveals possible DNA methylation and microbiome-mediated evolution of the host genome.</title>
        <authorList>
            <person name="Chaturvedi A."/>
            <person name="Li X."/>
            <person name="Dhandapani V."/>
            <person name="Marshall H."/>
            <person name="Kissane S."/>
            <person name="Cuenca-Cambronero M."/>
            <person name="Asole G."/>
            <person name="Calvet F."/>
            <person name="Ruiz-Romero M."/>
            <person name="Marangio P."/>
            <person name="Guigo R."/>
            <person name="Rago D."/>
            <person name="Mirbahai L."/>
            <person name="Eastwood N."/>
            <person name="Colbourne J.K."/>
            <person name="Zhou J."/>
            <person name="Mallon E."/>
            <person name="Orsini L."/>
        </authorList>
    </citation>
    <scope>NUCLEOTIDE SEQUENCE [LARGE SCALE GENOMIC DNA]</scope>
    <source>
        <strain evidence="1">LRV0_1</strain>
    </source>
</reference>
<evidence type="ECO:0000313" key="1">
    <source>
        <dbReference type="EMBL" id="KAK4002792.1"/>
    </source>
</evidence>
<proteinExistence type="predicted"/>
<dbReference type="Proteomes" id="UP001234178">
    <property type="component" value="Unassembled WGS sequence"/>
</dbReference>
<protein>
    <submittedName>
        <fullName evidence="1">Uncharacterized protein</fullName>
    </submittedName>
</protein>
<evidence type="ECO:0000313" key="2">
    <source>
        <dbReference type="Proteomes" id="UP001234178"/>
    </source>
</evidence>
<name>A0ABQ9YQ92_9CRUS</name>
<accession>A0ABQ9YQ92</accession>
<sequence length="78" mass="8715">MTNEGAANCWMLRSGSAQREAATSVKRCGRMMSVLSVAPFQTTTTTKNMLDRNSLYPPIFFFFEIPVHLLSPPSCLQE</sequence>
<dbReference type="EMBL" id="JAOYFB010000001">
    <property type="protein sequence ID" value="KAK4002792.1"/>
    <property type="molecule type" value="Genomic_DNA"/>
</dbReference>
<keyword evidence="2" id="KW-1185">Reference proteome</keyword>
<organism evidence="1 2">
    <name type="scientific">Daphnia magna</name>
    <dbReference type="NCBI Taxonomy" id="35525"/>
    <lineage>
        <taxon>Eukaryota</taxon>
        <taxon>Metazoa</taxon>
        <taxon>Ecdysozoa</taxon>
        <taxon>Arthropoda</taxon>
        <taxon>Crustacea</taxon>
        <taxon>Branchiopoda</taxon>
        <taxon>Diplostraca</taxon>
        <taxon>Cladocera</taxon>
        <taxon>Anomopoda</taxon>
        <taxon>Daphniidae</taxon>
        <taxon>Daphnia</taxon>
    </lineage>
</organism>